<dbReference type="InterPro" id="IPR016589">
    <property type="entry name" value="tRNA_splic_SEN2"/>
</dbReference>
<feature type="region of interest" description="Disordered" evidence="6">
    <location>
        <begin position="180"/>
        <end position="231"/>
    </location>
</feature>
<keyword evidence="9" id="KW-1185">Reference proteome</keyword>
<organism evidence="8 9">
    <name type="scientific">Zopfia rhizophila CBS 207.26</name>
    <dbReference type="NCBI Taxonomy" id="1314779"/>
    <lineage>
        <taxon>Eukaryota</taxon>
        <taxon>Fungi</taxon>
        <taxon>Dikarya</taxon>
        <taxon>Ascomycota</taxon>
        <taxon>Pezizomycotina</taxon>
        <taxon>Dothideomycetes</taxon>
        <taxon>Dothideomycetes incertae sedis</taxon>
        <taxon>Zopfiaceae</taxon>
        <taxon>Zopfia</taxon>
    </lineage>
</organism>
<keyword evidence="3 4" id="KW-0456">Lyase</keyword>
<dbReference type="GO" id="GO:0000379">
    <property type="term" value="P:tRNA-type intron splice site recognition and cleavage"/>
    <property type="evidence" value="ECO:0007669"/>
    <property type="project" value="TreeGrafter"/>
</dbReference>
<evidence type="ECO:0000313" key="9">
    <source>
        <dbReference type="Proteomes" id="UP000800200"/>
    </source>
</evidence>
<protein>
    <recommendedName>
        <fullName evidence="4">tRNA-splicing endonuclease subunit Sen2</fullName>
        <ecNumber evidence="4">4.6.1.16</ecNumber>
    </recommendedName>
</protein>
<feature type="compositionally biased region" description="Basic and acidic residues" evidence="6">
    <location>
        <begin position="180"/>
        <end position="190"/>
    </location>
</feature>
<evidence type="ECO:0000256" key="2">
    <source>
        <dbReference type="ARBA" id="ARBA00022694"/>
    </source>
</evidence>
<dbReference type="InterPro" id="IPR006677">
    <property type="entry name" value="tRNA_intron_Endonuc_cat-like"/>
</dbReference>
<feature type="active site" evidence="5">
    <location>
        <position position="379"/>
    </location>
</feature>
<dbReference type="PANTHER" id="PTHR21227:SF0">
    <property type="entry name" value="TRNA-SPLICING ENDONUCLEASE SUBUNIT SEN2"/>
    <property type="match status" value="1"/>
</dbReference>
<dbReference type="CDD" id="cd22363">
    <property type="entry name" value="tRNA-intron_lyase_C"/>
    <property type="match status" value="1"/>
</dbReference>
<evidence type="ECO:0000313" key="8">
    <source>
        <dbReference type="EMBL" id="KAF2191867.1"/>
    </source>
</evidence>
<feature type="compositionally biased region" description="Polar residues" evidence="6">
    <location>
        <begin position="21"/>
        <end position="30"/>
    </location>
</feature>
<evidence type="ECO:0000256" key="1">
    <source>
        <dbReference type="ARBA" id="ARBA00008078"/>
    </source>
</evidence>
<accession>A0A6A6EIH5</accession>
<evidence type="ECO:0000256" key="6">
    <source>
        <dbReference type="SAM" id="MobiDB-lite"/>
    </source>
</evidence>
<evidence type="ECO:0000256" key="5">
    <source>
        <dbReference type="PIRSR" id="PIRSR011789-1"/>
    </source>
</evidence>
<dbReference type="FunFam" id="3.40.1350.10:FF:000007">
    <property type="entry name" value="tRNA-splicing endonuclease subunit Sen2"/>
    <property type="match status" value="1"/>
</dbReference>
<gene>
    <name evidence="8" type="ORF">K469DRAFT_344243</name>
</gene>
<dbReference type="OrthoDB" id="10249562at2759"/>
<keyword evidence="2 4" id="KW-0819">tRNA processing</keyword>
<dbReference type="Proteomes" id="UP000800200">
    <property type="component" value="Unassembled WGS sequence"/>
</dbReference>
<evidence type="ECO:0000256" key="3">
    <source>
        <dbReference type="ARBA" id="ARBA00023239"/>
    </source>
</evidence>
<dbReference type="Pfam" id="PF01974">
    <property type="entry name" value="tRNA_int_endo"/>
    <property type="match status" value="1"/>
</dbReference>
<name>A0A6A6EIH5_9PEZI</name>
<feature type="active site" evidence="5">
    <location>
        <position position="436"/>
    </location>
</feature>
<dbReference type="AlphaFoldDB" id="A0A6A6EIH5"/>
<dbReference type="InterPro" id="IPR006676">
    <property type="entry name" value="tRNA_splic"/>
</dbReference>
<feature type="domain" description="tRNA intron endonuclease catalytic" evidence="7">
    <location>
        <begin position="349"/>
        <end position="443"/>
    </location>
</feature>
<dbReference type="InterPro" id="IPR036167">
    <property type="entry name" value="tRNA_intron_Endo_cat-like_sf"/>
</dbReference>
<reference evidence="8" key="1">
    <citation type="journal article" date="2020" name="Stud. Mycol.">
        <title>101 Dothideomycetes genomes: a test case for predicting lifestyles and emergence of pathogens.</title>
        <authorList>
            <person name="Haridas S."/>
            <person name="Albert R."/>
            <person name="Binder M."/>
            <person name="Bloem J."/>
            <person name="Labutti K."/>
            <person name="Salamov A."/>
            <person name="Andreopoulos B."/>
            <person name="Baker S."/>
            <person name="Barry K."/>
            <person name="Bills G."/>
            <person name="Bluhm B."/>
            <person name="Cannon C."/>
            <person name="Castanera R."/>
            <person name="Culley D."/>
            <person name="Daum C."/>
            <person name="Ezra D."/>
            <person name="Gonzalez J."/>
            <person name="Henrissat B."/>
            <person name="Kuo A."/>
            <person name="Liang C."/>
            <person name="Lipzen A."/>
            <person name="Lutzoni F."/>
            <person name="Magnuson J."/>
            <person name="Mondo S."/>
            <person name="Nolan M."/>
            <person name="Ohm R."/>
            <person name="Pangilinan J."/>
            <person name="Park H.-J."/>
            <person name="Ramirez L."/>
            <person name="Alfaro M."/>
            <person name="Sun H."/>
            <person name="Tritt A."/>
            <person name="Yoshinaga Y."/>
            <person name="Zwiers L.-H."/>
            <person name="Turgeon B."/>
            <person name="Goodwin S."/>
            <person name="Spatafora J."/>
            <person name="Crous P."/>
            <person name="Grigoriev I."/>
        </authorList>
    </citation>
    <scope>NUCLEOTIDE SEQUENCE</scope>
    <source>
        <strain evidence="8">CBS 207.26</strain>
    </source>
</reference>
<dbReference type="SUPFAM" id="SSF53032">
    <property type="entry name" value="tRNA-intron endonuclease catalytic domain-like"/>
    <property type="match status" value="1"/>
</dbReference>
<evidence type="ECO:0000259" key="7">
    <source>
        <dbReference type="Pfam" id="PF01974"/>
    </source>
</evidence>
<dbReference type="GO" id="GO:0000213">
    <property type="term" value="F:tRNA-intron lyase activity"/>
    <property type="evidence" value="ECO:0007669"/>
    <property type="project" value="UniProtKB-UniRule"/>
</dbReference>
<dbReference type="EC" id="4.6.1.16" evidence="4"/>
<dbReference type="Gene3D" id="3.40.1350.10">
    <property type="match status" value="1"/>
</dbReference>
<feature type="active site" evidence="5">
    <location>
        <position position="387"/>
    </location>
</feature>
<comment type="similarity">
    <text evidence="1 4">Belongs to the tRNA-intron endonuclease family.</text>
</comment>
<evidence type="ECO:0000256" key="4">
    <source>
        <dbReference type="PIRNR" id="PIRNR011789"/>
    </source>
</evidence>
<comment type="function">
    <text evidence="4">Constitutes one of the two catalytic subunit of the tRNA-splicing endonuclease complex, a complex responsible for identification and cleavage of the splice sites in pre-tRNA. It cleaves pre-tRNA at the 5'- and 3'-splice sites to release the intron. The products are an intron and two tRNA half-molecules bearing 2',3'-cyclic phosphate and 5'-OH termini. There are no conserved sequences at the splice sites, but the intron is invariably located at the same site in the gene, placing the splice sites an invariant distance from the constant structural features of the tRNA body.</text>
</comment>
<dbReference type="GO" id="GO:0000214">
    <property type="term" value="C:tRNA-intron endonuclease complex"/>
    <property type="evidence" value="ECO:0007669"/>
    <property type="project" value="UniProtKB-UniRule"/>
</dbReference>
<dbReference type="PANTHER" id="PTHR21227">
    <property type="entry name" value="TRNA-SPLICING ENDONUCLEASE SUBUNIT SEN2"/>
    <property type="match status" value="1"/>
</dbReference>
<sequence>MSHDMAADVAVSMPDPLPNDRPSNQITNGVERNEDVNEPKPQIPRPKRPNFAQIHAKPLPLDVYPLPAFIPHNPLSLVRIAIALISQSFWPPSSQTVIHTGYFSKETQSVHVTDAQSIRALWEQGFFGKGSLSRSEPRWLDQEKRKRGLVASLTSEEATRLRREERRQFKLERARKEREAIEQQLREEGKPYPAIQDEEVSVESDLDKSQDSQLQASDERTEGVSPIPTSDSCVVADDNLRRELEEGKDISTQIAEEICQPDIQNQEHLQLTPEEAFFLAHATGALQVYRNNSVVPSSYLLRLFCTYSTFPFSEKAEAYMDTIYRLTELHGRNSIDFSETGAMAPDNPFILRYVVYLHFRSLGWVVRPGVKFAVDYLLYNRGPVFAHAEFAVIIIPSYSHQYWTETSERKAEVDKRQNRGWWWLHRINRVQTQVQKTLVLVYVEVPPPLDEEHRMFHKLNVGDVLQSYKVREFVVRRWTPNRNRD</sequence>
<feature type="region of interest" description="Disordered" evidence="6">
    <location>
        <begin position="1"/>
        <end position="49"/>
    </location>
</feature>
<dbReference type="PIRSF" id="PIRSF011789">
    <property type="entry name" value="tRNA_splic_SEN2"/>
    <property type="match status" value="1"/>
</dbReference>
<dbReference type="InterPro" id="IPR011856">
    <property type="entry name" value="tRNA_endonuc-like_dom_sf"/>
</dbReference>
<dbReference type="EMBL" id="ML994616">
    <property type="protein sequence ID" value="KAF2191867.1"/>
    <property type="molecule type" value="Genomic_DNA"/>
</dbReference>
<dbReference type="GO" id="GO:0003676">
    <property type="term" value="F:nucleic acid binding"/>
    <property type="evidence" value="ECO:0007669"/>
    <property type="project" value="InterPro"/>
</dbReference>
<proteinExistence type="inferred from homology"/>
<dbReference type="GO" id="GO:0005737">
    <property type="term" value="C:cytoplasm"/>
    <property type="evidence" value="ECO:0007669"/>
    <property type="project" value="TreeGrafter"/>
</dbReference>